<dbReference type="GO" id="GO:0005886">
    <property type="term" value="C:plasma membrane"/>
    <property type="evidence" value="ECO:0007669"/>
    <property type="project" value="UniProtKB-SubCell"/>
</dbReference>
<comment type="function">
    <text evidence="9">Part of the tripartite ATP-independent periplasmic (TRAP) transport system.</text>
</comment>
<proteinExistence type="inferred from homology"/>
<dbReference type="RefSeq" id="WP_073036033.1">
    <property type="nucleotide sequence ID" value="NZ_BMLR01000012.1"/>
</dbReference>
<evidence type="ECO:0000259" key="10">
    <source>
        <dbReference type="Pfam" id="PF04290"/>
    </source>
</evidence>
<dbReference type="STRING" id="337701.SAMN05444398_111117"/>
<dbReference type="Proteomes" id="UP000183974">
    <property type="component" value="Unassembled WGS sequence"/>
</dbReference>
<dbReference type="OrthoDB" id="4250245at2"/>
<keyword evidence="12" id="KW-1185">Reference proteome</keyword>
<keyword evidence="3" id="KW-1003">Cell membrane</keyword>
<evidence type="ECO:0000256" key="8">
    <source>
        <dbReference type="ARBA" id="ARBA00038436"/>
    </source>
</evidence>
<evidence type="ECO:0000256" key="1">
    <source>
        <dbReference type="ARBA" id="ARBA00004429"/>
    </source>
</evidence>
<sequence length="181" mass="19773">MNSISDAPSPGGGGLFRGIYNKIDTATTVIERLLFFICAIAIAVAMVLTAVDVFLRYGFSSPLGWSFDFVMLYLMPAAYYLAFSHGMRIGAHLSVDFFADNFPRRLMRGVYPALMMVAAALIAVIGWLIADEAMTSFEAGETLLGSVRWPTWPTGAIISGSFLVLSVRLVLIAWRAAFLED</sequence>
<keyword evidence="6 9" id="KW-1133">Transmembrane helix</keyword>
<feature type="transmembrane region" description="Helical" evidence="9">
    <location>
        <begin position="33"/>
        <end position="57"/>
    </location>
</feature>
<protein>
    <recommendedName>
        <fullName evidence="9">TRAP transporter small permease protein</fullName>
    </recommendedName>
</protein>
<evidence type="ECO:0000256" key="5">
    <source>
        <dbReference type="ARBA" id="ARBA00022692"/>
    </source>
</evidence>
<dbReference type="EMBL" id="FRBR01000011">
    <property type="protein sequence ID" value="SHM20742.1"/>
    <property type="molecule type" value="Genomic_DNA"/>
</dbReference>
<evidence type="ECO:0000256" key="6">
    <source>
        <dbReference type="ARBA" id="ARBA00022989"/>
    </source>
</evidence>
<dbReference type="Pfam" id="PF04290">
    <property type="entry name" value="DctQ"/>
    <property type="match status" value="1"/>
</dbReference>
<keyword evidence="5 9" id="KW-0812">Transmembrane</keyword>
<comment type="subunit">
    <text evidence="9">The complex comprises the extracytoplasmic solute receptor protein and the two transmembrane proteins.</text>
</comment>
<dbReference type="PANTHER" id="PTHR35011">
    <property type="entry name" value="2,3-DIKETO-L-GULONATE TRAP TRANSPORTER SMALL PERMEASE PROTEIN YIAM"/>
    <property type="match status" value="1"/>
</dbReference>
<reference evidence="11 12" key="1">
    <citation type="submission" date="2016-11" db="EMBL/GenBank/DDBJ databases">
        <authorList>
            <person name="Jaros S."/>
            <person name="Januszkiewicz K."/>
            <person name="Wedrychowicz H."/>
        </authorList>
    </citation>
    <scope>NUCLEOTIDE SEQUENCE [LARGE SCALE GENOMIC DNA]</scope>
    <source>
        <strain evidence="11 12">DSM 29589</strain>
    </source>
</reference>
<evidence type="ECO:0000256" key="2">
    <source>
        <dbReference type="ARBA" id="ARBA00022448"/>
    </source>
</evidence>
<feature type="domain" description="Tripartite ATP-independent periplasmic transporters DctQ component" evidence="10">
    <location>
        <begin position="46"/>
        <end position="176"/>
    </location>
</feature>
<evidence type="ECO:0000256" key="9">
    <source>
        <dbReference type="RuleBase" id="RU369079"/>
    </source>
</evidence>
<comment type="similarity">
    <text evidence="8 9">Belongs to the TRAP transporter small permease family.</text>
</comment>
<dbReference type="InterPro" id="IPR055348">
    <property type="entry name" value="DctQ"/>
</dbReference>
<dbReference type="GO" id="GO:0015740">
    <property type="term" value="P:C4-dicarboxylate transport"/>
    <property type="evidence" value="ECO:0007669"/>
    <property type="project" value="TreeGrafter"/>
</dbReference>
<dbReference type="GO" id="GO:0022857">
    <property type="term" value="F:transmembrane transporter activity"/>
    <property type="evidence" value="ECO:0007669"/>
    <property type="project" value="UniProtKB-UniRule"/>
</dbReference>
<evidence type="ECO:0000256" key="4">
    <source>
        <dbReference type="ARBA" id="ARBA00022519"/>
    </source>
</evidence>
<comment type="subcellular location">
    <subcellularLocation>
        <location evidence="1 9">Cell inner membrane</location>
        <topology evidence="1 9">Multi-pass membrane protein</topology>
    </subcellularLocation>
</comment>
<accession>A0A1M7GWH4</accession>
<dbReference type="AlphaFoldDB" id="A0A1M7GWH4"/>
<dbReference type="InterPro" id="IPR007387">
    <property type="entry name" value="TRAP_DctQ"/>
</dbReference>
<feature type="transmembrane region" description="Helical" evidence="9">
    <location>
        <begin position="63"/>
        <end position="83"/>
    </location>
</feature>
<organism evidence="11 12">
    <name type="scientific">Roseovarius pacificus</name>
    <dbReference type="NCBI Taxonomy" id="337701"/>
    <lineage>
        <taxon>Bacteria</taxon>
        <taxon>Pseudomonadati</taxon>
        <taxon>Pseudomonadota</taxon>
        <taxon>Alphaproteobacteria</taxon>
        <taxon>Rhodobacterales</taxon>
        <taxon>Roseobacteraceae</taxon>
        <taxon>Roseovarius</taxon>
    </lineage>
</organism>
<gene>
    <name evidence="11" type="ORF">SAMN05444398_111117</name>
</gene>
<dbReference type="PANTHER" id="PTHR35011:SF10">
    <property type="entry name" value="TRAP TRANSPORTER SMALL PERMEASE PROTEIN"/>
    <property type="match status" value="1"/>
</dbReference>
<feature type="transmembrane region" description="Helical" evidence="9">
    <location>
        <begin position="150"/>
        <end position="174"/>
    </location>
</feature>
<evidence type="ECO:0000313" key="12">
    <source>
        <dbReference type="Proteomes" id="UP000183974"/>
    </source>
</evidence>
<evidence type="ECO:0000256" key="7">
    <source>
        <dbReference type="ARBA" id="ARBA00023136"/>
    </source>
</evidence>
<evidence type="ECO:0000256" key="3">
    <source>
        <dbReference type="ARBA" id="ARBA00022475"/>
    </source>
</evidence>
<feature type="transmembrane region" description="Helical" evidence="9">
    <location>
        <begin position="110"/>
        <end position="130"/>
    </location>
</feature>
<evidence type="ECO:0000313" key="11">
    <source>
        <dbReference type="EMBL" id="SHM20742.1"/>
    </source>
</evidence>
<keyword evidence="7 9" id="KW-0472">Membrane</keyword>
<keyword evidence="2 9" id="KW-0813">Transport</keyword>
<keyword evidence="4 9" id="KW-0997">Cell inner membrane</keyword>
<name>A0A1M7GWH4_9RHOB</name>